<evidence type="ECO:0000259" key="8">
    <source>
        <dbReference type="PROSITE" id="PS50111"/>
    </source>
</evidence>
<dbReference type="RefSeq" id="WP_051432133.1">
    <property type="nucleotide sequence ID" value="NZ_NRRE01000026.1"/>
</dbReference>
<evidence type="ECO:0000256" key="4">
    <source>
        <dbReference type="ARBA" id="ARBA00029447"/>
    </source>
</evidence>
<evidence type="ECO:0000256" key="3">
    <source>
        <dbReference type="ARBA" id="ARBA00023224"/>
    </source>
</evidence>
<dbReference type="Gene3D" id="3.30.450.20">
    <property type="entry name" value="PAS domain"/>
    <property type="match status" value="1"/>
</dbReference>
<evidence type="ECO:0000259" key="10">
    <source>
        <dbReference type="PROSITE" id="PS50885"/>
    </source>
</evidence>
<feature type="compositionally biased region" description="Low complexity" evidence="6">
    <location>
        <begin position="573"/>
        <end position="583"/>
    </location>
</feature>
<dbReference type="SMART" id="SM01358">
    <property type="entry name" value="HBM"/>
    <property type="match status" value="1"/>
</dbReference>
<feature type="region of interest" description="Disordered" evidence="6">
    <location>
        <begin position="525"/>
        <end position="561"/>
    </location>
</feature>
<comment type="similarity">
    <text evidence="4">Belongs to the methyl-accepting chemotaxis (MCP) protein family.</text>
</comment>
<reference evidence="12" key="2">
    <citation type="journal article" date="2020" name="Microorganisms">
        <title>Osmotic Adaptation and Compatible Solute Biosynthesis of Phototrophic Bacteria as Revealed from Genome Analyses.</title>
        <authorList>
            <person name="Imhoff J.F."/>
            <person name="Rahn T."/>
            <person name="Kunzel S."/>
            <person name="Keller A."/>
            <person name="Neulinger S.C."/>
        </authorList>
    </citation>
    <scope>NUCLEOTIDE SEQUENCE</scope>
    <source>
        <strain evidence="12">DSM 9154</strain>
    </source>
</reference>
<keyword evidence="7" id="KW-1133">Transmembrane helix</keyword>
<dbReference type="PANTHER" id="PTHR32089:SF112">
    <property type="entry name" value="LYSOZYME-LIKE PROTEIN-RELATED"/>
    <property type="match status" value="1"/>
</dbReference>
<proteinExistence type="inferred from homology"/>
<feature type="domain" description="HBM" evidence="11">
    <location>
        <begin position="59"/>
        <end position="298"/>
    </location>
</feature>
<evidence type="ECO:0000256" key="7">
    <source>
        <dbReference type="SAM" id="Phobius"/>
    </source>
</evidence>
<keyword evidence="7" id="KW-0472">Membrane</keyword>
<keyword evidence="13" id="KW-1185">Reference proteome</keyword>
<keyword evidence="3 5" id="KW-0807">Transducer</keyword>
<dbReference type="EMBL" id="NRRE01000026">
    <property type="protein sequence ID" value="MBK1697733.1"/>
    <property type="molecule type" value="Genomic_DNA"/>
</dbReference>
<keyword evidence="2" id="KW-0997">Cell inner membrane</keyword>
<dbReference type="PROSITE" id="PS51753">
    <property type="entry name" value="HBM"/>
    <property type="match status" value="1"/>
</dbReference>
<dbReference type="GO" id="GO:0005886">
    <property type="term" value="C:plasma membrane"/>
    <property type="evidence" value="ECO:0007669"/>
    <property type="project" value="UniProtKB-SubCell"/>
</dbReference>
<feature type="region of interest" description="Disordered" evidence="6">
    <location>
        <begin position="571"/>
        <end position="590"/>
    </location>
</feature>
<keyword evidence="2" id="KW-1003">Cell membrane</keyword>
<dbReference type="PROSITE" id="PS50111">
    <property type="entry name" value="CHEMOTAXIS_TRANSDUC_2"/>
    <property type="match status" value="1"/>
</dbReference>
<feature type="transmembrane region" description="Helical" evidence="7">
    <location>
        <begin position="25"/>
        <end position="47"/>
    </location>
</feature>
<name>A0A934QIM7_9PROT</name>
<dbReference type="Proteomes" id="UP000778970">
    <property type="component" value="Unassembled WGS sequence"/>
</dbReference>
<dbReference type="SUPFAM" id="SSF58104">
    <property type="entry name" value="Methyl-accepting chemotaxis protein (MCP) signaling domain"/>
    <property type="match status" value="1"/>
</dbReference>
<accession>A0A934QIM7</accession>
<evidence type="ECO:0000256" key="1">
    <source>
        <dbReference type="ARBA" id="ARBA00004429"/>
    </source>
</evidence>
<keyword evidence="7" id="KW-0812">Transmembrane</keyword>
<dbReference type="GO" id="GO:0006935">
    <property type="term" value="P:chemotaxis"/>
    <property type="evidence" value="ECO:0007669"/>
    <property type="project" value="InterPro"/>
</dbReference>
<dbReference type="GO" id="GO:0004888">
    <property type="term" value="F:transmembrane signaling receptor activity"/>
    <property type="evidence" value="ECO:0007669"/>
    <property type="project" value="InterPro"/>
</dbReference>
<evidence type="ECO:0000256" key="6">
    <source>
        <dbReference type="SAM" id="MobiDB-lite"/>
    </source>
</evidence>
<dbReference type="InterPro" id="IPR004090">
    <property type="entry name" value="Chemotax_Me-accpt_rcpt"/>
</dbReference>
<dbReference type="PROSITE" id="PS50192">
    <property type="entry name" value="T_SNARE"/>
    <property type="match status" value="1"/>
</dbReference>
<evidence type="ECO:0000256" key="5">
    <source>
        <dbReference type="PROSITE-ProRule" id="PRU00284"/>
    </source>
</evidence>
<organism evidence="12 13">
    <name type="scientific">Rhodovibrio salinarum</name>
    <dbReference type="NCBI Taxonomy" id="1087"/>
    <lineage>
        <taxon>Bacteria</taxon>
        <taxon>Pseudomonadati</taxon>
        <taxon>Pseudomonadota</taxon>
        <taxon>Alphaproteobacteria</taxon>
        <taxon>Rhodospirillales</taxon>
        <taxon>Rhodovibrionaceae</taxon>
        <taxon>Rhodovibrio</taxon>
    </lineage>
</organism>
<dbReference type="InterPro" id="IPR000727">
    <property type="entry name" value="T_SNARE_dom"/>
</dbReference>
<feature type="domain" description="T-SNARE coiled-coil homology" evidence="9">
    <location>
        <begin position="678"/>
        <end position="732"/>
    </location>
</feature>
<dbReference type="CDD" id="cd06225">
    <property type="entry name" value="HAMP"/>
    <property type="match status" value="1"/>
</dbReference>
<dbReference type="SMART" id="SM00304">
    <property type="entry name" value="HAMP"/>
    <property type="match status" value="1"/>
</dbReference>
<dbReference type="InterPro" id="IPR004089">
    <property type="entry name" value="MCPsignal_dom"/>
</dbReference>
<dbReference type="Gene3D" id="1.10.287.950">
    <property type="entry name" value="Methyl-accepting chemotaxis protein"/>
    <property type="match status" value="1"/>
</dbReference>
<feature type="domain" description="Methyl-accepting transducer" evidence="8">
    <location>
        <begin position="518"/>
        <end position="754"/>
    </location>
</feature>
<dbReference type="GO" id="GO:0007165">
    <property type="term" value="P:signal transduction"/>
    <property type="evidence" value="ECO:0007669"/>
    <property type="project" value="UniProtKB-KW"/>
</dbReference>
<sequence>MRNRGGQQDARQLGATVKLSIRQKIFGGFALILAIMAVVGGGTYLTFERTAETFHEYTQTANEVVAIAQLERRLAQTRAHVDQYVLSSRPEEAADVRALVGKIEDQLANLGTVQLTPAQTEALTALEASFDRYIAEFEGVETVVAKRTSLTGESMPARADSALETIKNLRGRLSAAGAVAIDLGQTVEKDLLAGLYRINAVLRADTPETRERADAAFATLNTSLDKMADLDLDGRASTQLDTLRQELEAYRADYRTVLELNARLSEQVDVKMVGLADSVIADADRIAEAARAHEAELEIYTLSSIARTETMVGGAVLIAIVAGTAIAWTIGRGIAGPVRRMTETMQRLAGGDITAEAKVGRRHDEIGQMARALEDLRESVINAYVVNRMVDEMPINVMMCDAKDFRITYCNKATKETVTKLQHLLPVGSDEMIGETIDVFHKNPAHQHAILRDPNNLPWHTKIKLGDETLDLKVEAIRDQAGRYVGPMLTWAVITKQVKLAANFESQVMGVVNAVSSAASEMQHSAQSLSATSEETSRQAQAVSTAAEEASSNVQTVSSASEQLAGSIREISRQVSDSSRMSSEAAQQAQRTNAQVEGLKAAADKIGEVVEIISEIAERTNLLALNATIEAARAGEAGKGFAVVANEVKSLANQTAKATEDISAQVGHIQGETGAAVDAIQGIATTVERINEITQSVASAVEEQGAATQEIARNVLEASEGTQEVTRNIAGVSEAADVAGAGSNEVLSAASELATQSERLRGEVDTFLQEVRAA</sequence>
<dbReference type="Gene3D" id="6.10.340.10">
    <property type="match status" value="1"/>
</dbReference>
<evidence type="ECO:0000259" key="9">
    <source>
        <dbReference type="PROSITE" id="PS50192"/>
    </source>
</evidence>
<gene>
    <name evidence="12" type="ORF">CKO21_10815</name>
</gene>
<dbReference type="Pfam" id="PF00672">
    <property type="entry name" value="HAMP"/>
    <property type="match status" value="1"/>
</dbReference>
<dbReference type="PANTHER" id="PTHR32089">
    <property type="entry name" value="METHYL-ACCEPTING CHEMOTAXIS PROTEIN MCPB"/>
    <property type="match status" value="1"/>
</dbReference>
<dbReference type="Pfam" id="PF16591">
    <property type="entry name" value="HBM"/>
    <property type="match status" value="1"/>
</dbReference>
<dbReference type="Pfam" id="PF00015">
    <property type="entry name" value="MCPsignal"/>
    <property type="match status" value="1"/>
</dbReference>
<evidence type="ECO:0000259" key="11">
    <source>
        <dbReference type="PROSITE" id="PS51753"/>
    </source>
</evidence>
<feature type="domain" description="HAMP" evidence="10">
    <location>
        <begin position="332"/>
        <end position="385"/>
    </location>
</feature>
<reference evidence="12" key="1">
    <citation type="submission" date="2017-08" db="EMBL/GenBank/DDBJ databases">
        <authorList>
            <person name="Imhoff J.F."/>
            <person name="Rahn T."/>
            <person name="Kuenzel S."/>
            <person name="Neulinger S.C."/>
        </authorList>
    </citation>
    <scope>NUCLEOTIDE SEQUENCE</scope>
    <source>
        <strain evidence="12">DSM 9154</strain>
    </source>
</reference>
<protein>
    <submittedName>
        <fullName evidence="12">Methyl-accepting chemotaxis protein</fullName>
    </submittedName>
</protein>
<dbReference type="SMART" id="SM00283">
    <property type="entry name" value="MA"/>
    <property type="match status" value="1"/>
</dbReference>
<evidence type="ECO:0000313" key="13">
    <source>
        <dbReference type="Proteomes" id="UP000778970"/>
    </source>
</evidence>
<dbReference type="AlphaFoldDB" id="A0A934QIM7"/>
<evidence type="ECO:0000256" key="2">
    <source>
        <dbReference type="ARBA" id="ARBA00022519"/>
    </source>
</evidence>
<dbReference type="PROSITE" id="PS50885">
    <property type="entry name" value="HAMP"/>
    <property type="match status" value="1"/>
</dbReference>
<comment type="subcellular location">
    <subcellularLocation>
        <location evidence="1">Cell inner membrane</location>
        <topology evidence="1">Multi-pass membrane protein</topology>
    </subcellularLocation>
</comment>
<dbReference type="InterPro" id="IPR032255">
    <property type="entry name" value="HBM"/>
</dbReference>
<dbReference type="InterPro" id="IPR003660">
    <property type="entry name" value="HAMP_dom"/>
</dbReference>
<evidence type="ECO:0000313" key="12">
    <source>
        <dbReference type="EMBL" id="MBK1697733.1"/>
    </source>
</evidence>
<comment type="caution">
    <text evidence="12">The sequence shown here is derived from an EMBL/GenBank/DDBJ whole genome shotgun (WGS) entry which is preliminary data.</text>
</comment>
<dbReference type="PRINTS" id="PR00260">
    <property type="entry name" value="CHEMTRNSDUCR"/>
</dbReference>